<evidence type="ECO:0000313" key="8">
    <source>
        <dbReference type="Proteomes" id="UP001345827"/>
    </source>
</evidence>
<gene>
    <name evidence="7" type="primary">UTP6</name>
    <name evidence="7" type="ORF">LTR25_008711</name>
</gene>
<dbReference type="EMBL" id="JAXLQG010000018">
    <property type="protein sequence ID" value="KAK5530854.1"/>
    <property type="molecule type" value="Genomic_DNA"/>
</dbReference>
<evidence type="ECO:0000256" key="5">
    <source>
        <dbReference type="ARBA" id="ARBA00023242"/>
    </source>
</evidence>
<protein>
    <submittedName>
        <fullName evidence="7">U3 snoRNP protein</fullName>
    </submittedName>
</protein>
<evidence type="ECO:0000259" key="6">
    <source>
        <dbReference type="Pfam" id="PF08640"/>
    </source>
</evidence>
<dbReference type="InterPro" id="IPR011990">
    <property type="entry name" value="TPR-like_helical_dom_sf"/>
</dbReference>
<dbReference type="AlphaFoldDB" id="A0AAV9PW75"/>
<dbReference type="GO" id="GO:0030515">
    <property type="term" value="F:snoRNA binding"/>
    <property type="evidence" value="ECO:0007669"/>
    <property type="project" value="InterPro"/>
</dbReference>
<evidence type="ECO:0000256" key="3">
    <source>
        <dbReference type="ARBA" id="ARBA00022552"/>
    </source>
</evidence>
<evidence type="ECO:0000256" key="4">
    <source>
        <dbReference type="ARBA" id="ARBA00022737"/>
    </source>
</evidence>
<evidence type="ECO:0000313" key="7">
    <source>
        <dbReference type="EMBL" id="KAK5530854.1"/>
    </source>
</evidence>
<dbReference type="GO" id="GO:0034388">
    <property type="term" value="C:Pwp2p-containing subcomplex of 90S preribosome"/>
    <property type="evidence" value="ECO:0007669"/>
    <property type="project" value="TreeGrafter"/>
</dbReference>
<dbReference type="Gene3D" id="1.25.40.10">
    <property type="entry name" value="Tetratricopeptide repeat domain"/>
    <property type="match status" value="1"/>
</dbReference>
<evidence type="ECO:0000256" key="1">
    <source>
        <dbReference type="ARBA" id="ARBA00004604"/>
    </source>
</evidence>
<keyword evidence="3" id="KW-0698">rRNA processing</keyword>
<dbReference type="InterPro" id="IPR013949">
    <property type="entry name" value="Utp6"/>
</dbReference>
<dbReference type="Proteomes" id="UP001345827">
    <property type="component" value="Unassembled WGS sequence"/>
</dbReference>
<proteinExistence type="inferred from homology"/>
<dbReference type="InterPro" id="IPR003107">
    <property type="entry name" value="HAT"/>
</dbReference>
<dbReference type="PANTHER" id="PTHR23271:SF1">
    <property type="entry name" value="U3 SMALL NUCLEOLAR RNA-ASSOCIATED PROTEIN 6 HOMOLOG"/>
    <property type="match status" value="1"/>
</dbReference>
<dbReference type="InterPro" id="IPR055347">
    <property type="entry name" value="UTP6_N"/>
</dbReference>
<evidence type="ECO:0000256" key="2">
    <source>
        <dbReference type="ARBA" id="ARBA00010734"/>
    </source>
</evidence>
<keyword evidence="8" id="KW-1185">Reference proteome</keyword>
<comment type="caution">
    <text evidence="7">The sequence shown here is derived from an EMBL/GenBank/DDBJ whole genome shotgun (WGS) entry which is preliminary data.</text>
</comment>
<accession>A0AAV9PW75</accession>
<dbReference type="Pfam" id="PF08640">
    <property type="entry name" value="U3_assoc_6"/>
    <property type="match status" value="1"/>
</dbReference>
<sequence length="388" mass="44515">MAAASDKARFFLEQSIPELKEYERKNIFSAEEISSIARKRSDFEHKINARGSTPSDYARYAEFEINVDALRRKRVKRLGVKSTTHSGKRRIFFVFDRGTRKHPGDVDLWLQAIDFARKQKAYKKLQELFANVLRLHPRKSDLWIYAAQFAIEENGDMTEARSYMQRGLRFCKSSRAMWLEYGRLEMSHIAKIQARREVLGIADSQRGQTADVAEDENVMRLPRLTAMDVNPEEKGEESDNAALQNLESTPALSGDIPIAIFDAAMAHFREPSFGLDFFHMVVEYDDLSASRRIATHVETELMKDNPQDWHSQVCHILLPIVSVPPDTPEFPAAFRQFLARLKEARTRTSSSELVTWVKDWLQKVMETPNLDEGIKTVGDSVLRSLKSS</sequence>
<dbReference type="GO" id="GO:0032040">
    <property type="term" value="C:small-subunit processome"/>
    <property type="evidence" value="ECO:0007669"/>
    <property type="project" value="TreeGrafter"/>
</dbReference>
<reference evidence="7 8" key="1">
    <citation type="submission" date="2023-06" db="EMBL/GenBank/DDBJ databases">
        <title>Black Yeasts Isolated from many extreme environments.</title>
        <authorList>
            <person name="Coleine C."/>
            <person name="Stajich J.E."/>
            <person name="Selbmann L."/>
        </authorList>
    </citation>
    <scope>NUCLEOTIDE SEQUENCE [LARGE SCALE GENOMIC DNA]</scope>
    <source>
        <strain evidence="7 8">CCFEE 5887</strain>
    </source>
</reference>
<comment type="subcellular location">
    <subcellularLocation>
        <location evidence="1">Nucleus</location>
        <location evidence="1">Nucleolus</location>
    </subcellularLocation>
</comment>
<name>A0AAV9PW75_9PEZI</name>
<comment type="similarity">
    <text evidence="2">Belongs to the UTP6 family.</text>
</comment>
<organism evidence="7 8">
    <name type="scientific">Vermiconidia calcicola</name>
    <dbReference type="NCBI Taxonomy" id="1690605"/>
    <lineage>
        <taxon>Eukaryota</taxon>
        <taxon>Fungi</taxon>
        <taxon>Dikarya</taxon>
        <taxon>Ascomycota</taxon>
        <taxon>Pezizomycotina</taxon>
        <taxon>Dothideomycetes</taxon>
        <taxon>Dothideomycetidae</taxon>
        <taxon>Mycosphaerellales</taxon>
        <taxon>Extremaceae</taxon>
        <taxon>Vermiconidia</taxon>
    </lineage>
</organism>
<keyword evidence="4" id="KW-0677">Repeat</keyword>
<dbReference type="SMART" id="SM00386">
    <property type="entry name" value="HAT"/>
    <property type="match status" value="3"/>
</dbReference>
<dbReference type="PANTHER" id="PTHR23271">
    <property type="entry name" value="HEPATOCELLULAR CARCINOMA-ASSOCIATED ANTIGEN 66"/>
    <property type="match status" value="1"/>
</dbReference>
<keyword evidence="5" id="KW-0539">Nucleus</keyword>
<dbReference type="GO" id="GO:0000462">
    <property type="term" value="P:maturation of SSU-rRNA from tricistronic rRNA transcript (SSU-rRNA, 5.8S rRNA, LSU-rRNA)"/>
    <property type="evidence" value="ECO:0007669"/>
    <property type="project" value="InterPro"/>
</dbReference>
<dbReference type="SUPFAM" id="SSF48452">
    <property type="entry name" value="TPR-like"/>
    <property type="match status" value="1"/>
</dbReference>
<feature type="domain" description="U3 small nucleolar RNA-associated protein 6 N-terminal" evidence="6">
    <location>
        <begin position="12"/>
        <end position="85"/>
    </location>
</feature>